<dbReference type="AlphaFoldDB" id="A0A813ET46"/>
<proteinExistence type="predicted"/>
<dbReference type="SUPFAM" id="SSF51735">
    <property type="entry name" value="NAD(P)-binding Rossmann-fold domains"/>
    <property type="match status" value="1"/>
</dbReference>
<protein>
    <submittedName>
        <fullName evidence="1">Uncharacterized protein</fullName>
    </submittedName>
</protein>
<accession>A0A813ET46</accession>
<keyword evidence="2" id="KW-1185">Reference proteome</keyword>
<dbReference type="InterPro" id="IPR036291">
    <property type="entry name" value="NAD(P)-bd_dom_sf"/>
</dbReference>
<name>A0A813ET46_POLGL</name>
<dbReference type="Proteomes" id="UP000654075">
    <property type="component" value="Unassembled WGS sequence"/>
</dbReference>
<dbReference type="EMBL" id="CAJNNV010017432">
    <property type="protein sequence ID" value="CAE8605149.1"/>
    <property type="molecule type" value="Genomic_DNA"/>
</dbReference>
<dbReference type="OrthoDB" id="411669at2759"/>
<feature type="non-terminal residue" evidence="1">
    <location>
        <position position="1"/>
    </location>
</feature>
<sequence length="269" mass="29156">DGSSQCDIIAGGVDGSGVFKGLYVSGVHLAALLRTFQLSKVFLPVETATPVTALGQSLQDGIPLVIVTRGCFGRPLDYGSGPVRNDIQAAVWDAARTMRAEMPQVLVSCIDVPNNVGSEVIQACLEPPLNEYRELMFHDGTWYTPAVHNASSLAKWMSQNERMGGAKDKGVNFARKKFDWNSAPFANQWTLGWKSVLEVRPPAPVPIRTDLNFTEDAAKLAVTSMPLTGPSSAECTFQKSLAKARESGDVKELLLAAKFYLSRAAPREK</sequence>
<comment type="caution">
    <text evidence="1">The sequence shown here is derived from an EMBL/GenBank/DDBJ whole genome shotgun (WGS) entry which is preliminary data.</text>
</comment>
<reference evidence="1" key="1">
    <citation type="submission" date="2021-02" db="EMBL/GenBank/DDBJ databases">
        <authorList>
            <person name="Dougan E. K."/>
            <person name="Rhodes N."/>
            <person name="Thang M."/>
            <person name="Chan C."/>
        </authorList>
    </citation>
    <scope>NUCLEOTIDE SEQUENCE</scope>
</reference>
<feature type="non-terminal residue" evidence="1">
    <location>
        <position position="269"/>
    </location>
</feature>
<evidence type="ECO:0000313" key="2">
    <source>
        <dbReference type="Proteomes" id="UP000654075"/>
    </source>
</evidence>
<organism evidence="1 2">
    <name type="scientific">Polarella glacialis</name>
    <name type="common">Dinoflagellate</name>
    <dbReference type="NCBI Taxonomy" id="89957"/>
    <lineage>
        <taxon>Eukaryota</taxon>
        <taxon>Sar</taxon>
        <taxon>Alveolata</taxon>
        <taxon>Dinophyceae</taxon>
        <taxon>Suessiales</taxon>
        <taxon>Suessiaceae</taxon>
        <taxon>Polarella</taxon>
    </lineage>
</organism>
<evidence type="ECO:0000313" key="1">
    <source>
        <dbReference type="EMBL" id="CAE8605149.1"/>
    </source>
</evidence>
<gene>
    <name evidence="1" type="ORF">PGLA1383_LOCUS23278</name>
</gene>
<dbReference type="Gene3D" id="3.40.50.720">
    <property type="entry name" value="NAD(P)-binding Rossmann-like Domain"/>
    <property type="match status" value="1"/>
</dbReference>